<feature type="transmembrane region" description="Helical" evidence="1">
    <location>
        <begin position="12"/>
        <end position="32"/>
    </location>
</feature>
<gene>
    <name evidence="2" type="ORF">JQC72_16025</name>
</gene>
<feature type="transmembrane region" description="Helical" evidence="1">
    <location>
        <begin position="52"/>
        <end position="69"/>
    </location>
</feature>
<comment type="caution">
    <text evidence="2">The sequence shown here is derived from an EMBL/GenBank/DDBJ whole genome shotgun (WGS) entry which is preliminary data.</text>
</comment>
<keyword evidence="1" id="KW-0812">Transmembrane</keyword>
<dbReference type="EMBL" id="JAFHAP010000021">
    <property type="protein sequence ID" value="MBN2911000.1"/>
    <property type="molecule type" value="Genomic_DNA"/>
</dbReference>
<dbReference type="Proteomes" id="UP001177120">
    <property type="component" value="Unassembled WGS sequence"/>
</dbReference>
<evidence type="ECO:0000313" key="2">
    <source>
        <dbReference type="EMBL" id="MBN2911000.1"/>
    </source>
</evidence>
<keyword evidence="1" id="KW-0472">Membrane</keyword>
<keyword evidence="3" id="KW-1185">Reference proteome</keyword>
<organism evidence="2 3">
    <name type="scientific">Polycladomyces zharkentensis</name>
    <dbReference type="NCBI Taxonomy" id="2807616"/>
    <lineage>
        <taxon>Bacteria</taxon>
        <taxon>Bacillati</taxon>
        <taxon>Bacillota</taxon>
        <taxon>Bacilli</taxon>
        <taxon>Bacillales</taxon>
        <taxon>Thermoactinomycetaceae</taxon>
        <taxon>Polycladomyces</taxon>
    </lineage>
</organism>
<dbReference type="RefSeq" id="WP_205497442.1">
    <property type="nucleotide sequence ID" value="NZ_JAFHAP010000021.1"/>
</dbReference>
<keyword evidence="1" id="KW-1133">Transmembrane helix</keyword>
<name>A0ABS2WN96_9BACL</name>
<evidence type="ECO:0000313" key="3">
    <source>
        <dbReference type="Proteomes" id="UP001177120"/>
    </source>
</evidence>
<sequence>MFDPIVAFVTRGASVNILLLIYAFLCLLLLIYLYREKVLAYASIQGNKRRNLLILFWTSVIILMLFELSV</sequence>
<evidence type="ECO:0000256" key="1">
    <source>
        <dbReference type="SAM" id="Phobius"/>
    </source>
</evidence>
<accession>A0ABS2WN96</accession>
<reference evidence="2" key="1">
    <citation type="journal article" date="2024" name="Int. J. Syst. Evol. Microbiol.">
        <title>Polycladomyces zharkentensis sp. nov., a novel thermophilic cellulose- and starch-degrading member of the Bacillota from a geothermal aquifer in Kazakhstan.</title>
        <authorList>
            <person name="Mashzhan A."/>
            <person name="Kistaubayeva A."/>
            <person name="Javier-Lopez R."/>
            <person name="Bissenova U."/>
            <person name="Bissenbay A."/>
            <person name="Birkeland N.K."/>
        </authorList>
    </citation>
    <scope>NUCLEOTIDE SEQUENCE</scope>
    <source>
        <strain evidence="2">ZKZ2T</strain>
    </source>
</reference>
<protein>
    <submittedName>
        <fullName evidence="2">Uncharacterized protein</fullName>
    </submittedName>
</protein>
<proteinExistence type="predicted"/>